<dbReference type="InterPro" id="IPR012675">
    <property type="entry name" value="Beta-grasp_dom_sf"/>
</dbReference>
<gene>
    <name evidence="1" type="ORF">Dfulv_35145</name>
</gene>
<dbReference type="Proteomes" id="UP001059617">
    <property type="component" value="Chromosome"/>
</dbReference>
<dbReference type="RefSeq" id="WP_259858129.1">
    <property type="nucleotide sequence ID" value="NZ_BAAAST010000009.1"/>
</dbReference>
<reference evidence="1" key="2">
    <citation type="submission" date="2022-09" db="EMBL/GenBank/DDBJ databases">
        <title>Biosynthetic gene clusters of Dactylosporangioum fulvum.</title>
        <authorList>
            <person name="Caradec T."/>
        </authorList>
    </citation>
    <scope>NUCLEOTIDE SEQUENCE</scope>
    <source>
        <strain evidence="1">NRRL B-16292</strain>
    </source>
</reference>
<dbReference type="SUPFAM" id="SSF54292">
    <property type="entry name" value="2Fe-2S ferredoxin-like"/>
    <property type="match status" value="1"/>
</dbReference>
<dbReference type="EMBL" id="CP073720">
    <property type="protein sequence ID" value="UWP80370.1"/>
    <property type="molecule type" value="Genomic_DNA"/>
</dbReference>
<keyword evidence="2" id="KW-1185">Reference proteome</keyword>
<dbReference type="InterPro" id="IPR036010">
    <property type="entry name" value="2Fe-2S_ferredoxin-like_sf"/>
</dbReference>
<sequence>MPKVTFVQADGASATYDFAVGKSLMLAAQSHGVDGILGEC</sequence>
<dbReference type="Gene3D" id="3.10.20.30">
    <property type="match status" value="1"/>
</dbReference>
<proteinExistence type="predicted"/>
<name>A0ABY5VSW6_9ACTN</name>
<evidence type="ECO:0000313" key="2">
    <source>
        <dbReference type="Proteomes" id="UP001059617"/>
    </source>
</evidence>
<accession>A0ABY5VSW6</accession>
<evidence type="ECO:0000313" key="1">
    <source>
        <dbReference type="EMBL" id="UWP80370.1"/>
    </source>
</evidence>
<reference evidence="1" key="1">
    <citation type="submission" date="2021-04" db="EMBL/GenBank/DDBJ databases">
        <authorList>
            <person name="Hartkoorn R.C."/>
            <person name="Beaudoing E."/>
            <person name="Hot D."/>
        </authorList>
    </citation>
    <scope>NUCLEOTIDE SEQUENCE</scope>
    <source>
        <strain evidence="1">NRRL B-16292</strain>
    </source>
</reference>
<protein>
    <submittedName>
        <fullName evidence="1">Uncharacterized protein</fullName>
    </submittedName>
</protein>
<organism evidence="1 2">
    <name type="scientific">Dactylosporangium fulvum</name>
    <dbReference type="NCBI Taxonomy" id="53359"/>
    <lineage>
        <taxon>Bacteria</taxon>
        <taxon>Bacillati</taxon>
        <taxon>Actinomycetota</taxon>
        <taxon>Actinomycetes</taxon>
        <taxon>Micromonosporales</taxon>
        <taxon>Micromonosporaceae</taxon>
        <taxon>Dactylosporangium</taxon>
    </lineage>
</organism>